<feature type="compositionally biased region" description="Acidic residues" evidence="5">
    <location>
        <begin position="494"/>
        <end position="510"/>
    </location>
</feature>
<dbReference type="InterPro" id="IPR017907">
    <property type="entry name" value="Znf_RING_CS"/>
</dbReference>
<dbReference type="GO" id="GO:0061630">
    <property type="term" value="F:ubiquitin protein ligase activity"/>
    <property type="evidence" value="ECO:0007669"/>
    <property type="project" value="TreeGrafter"/>
</dbReference>
<feature type="compositionally biased region" description="Acidic residues" evidence="5">
    <location>
        <begin position="472"/>
        <end position="482"/>
    </location>
</feature>
<dbReference type="PROSITE" id="PS50089">
    <property type="entry name" value="ZF_RING_2"/>
    <property type="match status" value="1"/>
</dbReference>
<dbReference type="SUPFAM" id="SSF57850">
    <property type="entry name" value="RING/U-box"/>
    <property type="match status" value="1"/>
</dbReference>
<protein>
    <recommendedName>
        <fullName evidence="6">RING-type domain-containing protein</fullName>
    </recommendedName>
</protein>
<reference evidence="7 8" key="1">
    <citation type="submission" date="2023-11" db="EMBL/GenBank/DDBJ databases">
        <title>An acidophilic fungus is an integral part of prey digestion in a carnivorous sundew plant.</title>
        <authorList>
            <person name="Tsai I.J."/>
        </authorList>
    </citation>
    <scope>NUCLEOTIDE SEQUENCE [LARGE SCALE GENOMIC DNA]</scope>
    <source>
        <strain evidence="7">169a</strain>
    </source>
</reference>
<dbReference type="EMBL" id="CP138590">
    <property type="protein sequence ID" value="WPH03634.1"/>
    <property type="molecule type" value="Genomic_DNA"/>
</dbReference>
<feature type="compositionally biased region" description="Polar residues" evidence="5">
    <location>
        <begin position="376"/>
        <end position="385"/>
    </location>
</feature>
<keyword evidence="1" id="KW-0479">Metal-binding</keyword>
<evidence type="ECO:0000256" key="1">
    <source>
        <dbReference type="ARBA" id="ARBA00022723"/>
    </source>
</evidence>
<evidence type="ECO:0000313" key="8">
    <source>
        <dbReference type="Proteomes" id="UP001303373"/>
    </source>
</evidence>
<evidence type="ECO:0000256" key="3">
    <source>
        <dbReference type="ARBA" id="ARBA00022833"/>
    </source>
</evidence>
<dbReference type="AlphaFoldDB" id="A0AAQ3M8G9"/>
<organism evidence="7 8">
    <name type="scientific">Acrodontium crateriforme</name>
    <dbReference type="NCBI Taxonomy" id="150365"/>
    <lineage>
        <taxon>Eukaryota</taxon>
        <taxon>Fungi</taxon>
        <taxon>Dikarya</taxon>
        <taxon>Ascomycota</taxon>
        <taxon>Pezizomycotina</taxon>
        <taxon>Dothideomycetes</taxon>
        <taxon>Dothideomycetidae</taxon>
        <taxon>Mycosphaerellales</taxon>
        <taxon>Teratosphaeriaceae</taxon>
        <taxon>Acrodontium</taxon>
    </lineage>
</organism>
<dbReference type="GO" id="GO:0043161">
    <property type="term" value="P:proteasome-mediated ubiquitin-dependent protein catabolic process"/>
    <property type="evidence" value="ECO:0007669"/>
    <property type="project" value="TreeGrafter"/>
</dbReference>
<gene>
    <name evidence="7" type="ORF">R9X50_00651700</name>
</gene>
<dbReference type="PANTHER" id="PTHR15898:SF13">
    <property type="entry name" value="BIFUNCTIONAL APOPTOSIS REGULATOR"/>
    <property type="match status" value="1"/>
</dbReference>
<evidence type="ECO:0000256" key="2">
    <source>
        <dbReference type="ARBA" id="ARBA00022771"/>
    </source>
</evidence>
<evidence type="ECO:0000256" key="5">
    <source>
        <dbReference type="SAM" id="MobiDB-lite"/>
    </source>
</evidence>
<dbReference type="InterPro" id="IPR018957">
    <property type="entry name" value="Znf_C3HC4_RING-type"/>
</dbReference>
<sequence length="518" mass="57503">MAFPATNDYMQSEGNSRKRVRISRDNEPRNAMEFANSSATVQAVSSSVTPTADSTHSHGAPCLFEQSLANVQTDLEAMRGLITCQICHRFMYEPYSLQCGHTYCYSCVSSWFKGKTKKNCPECRSVIDQTPTPSYIIKEMVLIFSGRNLLLPDGETSEEHINFANEEAEIVARDKADPDPRTGGLFKGIFRPGHTLQAIRDISDNVYRCPNCLHEVEDGWCNQCGEPVEDERGEGFSEYDTDDDLDGDLEDMDGNSDFGTVDGQHDAIELLGNGQILIRHARQRGTHSPVEVSSHTSDDDESDSELDEDETEFNSFIVPDDTNIYDDSASDHGLPDSEDFEPDSESIQQATSRHNRRARQTVVLSSDDEDAAPAQGSRSRVNRQVVNIDDEEEDELPAPIANRRGRTGLRQQNSIEASASSDGSDDGSERYGSIDSDGSDSEEAETIDPHLVPQFDFHRRSRANQMYRTDGSDQDSMEDDENDMHTDDLVGGVDFDDDQEEADDDDEGSDENSAGGDY</sequence>
<keyword evidence="8" id="KW-1185">Reference proteome</keyword>
<dbReference type="PROSITE" id="PS00518">
    <property type="entry name" value="ZF_RING_1"/>
    <property type="match status" value="1"/>
</dbReference>
<feature type="compositionally biased region" description="Acidic residues" evidence="5">
    <location>
        <begin position="437"/>
        <end position="446"/>
    </location>
</feature>
<evidence type="ECO:0000259" key="6">
    <source>
        <dbReference type="PROSITE" id="PS50089"/>
    </source>
</evidence>
<feature type="region of interest" description="Disordered" evidence="5">
    <location>
        <begin position="282"/>
        <end position="518"/>
    </location>
</feature>
<evidence type="ECO:0000313" key="7">
    <source>
        <dbReference type="EMBL" id="WPH03634.1"/>
    </source>
</evidence>
<dbReference type="InterPro" id="IPR013083">
    <property type="entry name" value="Znf_RING/FYVE/PHD"/>
</dbReference>
<feature type="domain" description="RING-type" evidence="6">
    <location>
        <begin position="84"/>
        <end position="124"/>
    </location>
</feature>
<keyword evidence="3" id="KW-0862">Zinc</keyword>
<dbReference type="GO" id="GO:0005634">
    <property type="term" value="C:nucleus"/>
    <property type="evidence" value="ECO:0007669"/>
    <property type="project" value="TreeGrafter"/>
</dbReference>
<dbReference type="Pfam" id="PF00097">
    <property type="entry name" value="zf-C3HC4"/>
    <property type="match status" value="1"/>
</dbReference>
<dbReference type="SMART" id="SM00184">
    <property type="entry name" value="RING"/>
    <property type="match status" value="1"/>
</dbReference>
<dbReference type="InterPro" id="IPR001841">
    <property type="entry name" value="Znf_RING"/>
</dbReference>
<feature type="region of interest" description="Disordered" evidence="5">
    <location>
        <begin position="1"/>
        <end position="22"/>
    </location>
</feature>
<evidence type="ECO:0000256" key="4">
    <source>
        <dbReference type="PROSITE-ProRule" id="PRU00175"/>
    </source>
</evidence>
<name>A0AAQ3M8G9_9PEZI</name>
<dbReference type="CDD" id="cd16568">
    <property type="entry name" value="RING-HC_ScPSH1-like"/>
    <property type="match status" value="1"/>
</dbReference>
<dbReference type="Proteomes" id="UP001303373">
    <property type="component" value="Chromosome 11"/>
</dbReference>
<keyword evidence="2 4" id="KW-0863">Zinc-finger</keyword>
<proteinExistence type="predicted"/>
<dbReference type="PANTHER" id="PTHR15898">
    <property type="entry name" value="BIFUNCTIONAL APOPTOSIS REGULATOR"/>
    <property type="match status" value="1"/>
</dbReference>
<feature type="compositionally biased region" description="Acidic residues" evidence="5">
    <location>
        <begin position="298"/>
        <end position="312"/>
    </location>
</feature>
<dbReference type="GO" id="GO:0008270">
    <property type="term" value="F:zinc ion binding"/>
    <property type="evidence" value="ECO:0007669"/>
    <property type="project" value="UniProtKB-KW"/>
</dbReference>
<dbReference type="Gene3D" id="3.30.40.10">
    <property type="entry name" value="Zinc/RING finger domain, C3HC4 (zinc finger)"/>
    <property type="match status" value="1"/>
</dbReference>
<accession>A0AAQ3M8G9</accession>